<proteinExistence type="predicted"/>
<sequence>MAMDVHGQNYAPFCLCFEQSTSEPERNEQPMDSYIYDKALILFGLEWMQKGGKDSLTQNMGSHLHRRRGEKA</sequence>
<protein>
    <submittedName>
        <fullName evidence="2">Uncharacterized protein</fullName>
    </submittedName>
</protein>
<keyword evidence="1" id="KW-1185">Reference proteome</keyword>
<reference evidence="1" key="1">
    <citation type="journal article" date="2013" name="Genetics">
        <title>The draft genome and transcriptome of Panagrellus redivivus are shaped by the harsh demands of a free-living lifestyle.</title>
        <authorList>
            <person name="Srinivasan J."/>
            <person name="Dillman A.R."/>
            <person name="Macchietto M.G."/>
            <person name="Heikkinen L."/>
            <person name="Lakso M."/>
            <person name="Fracchia K.M."/>
            <person name="Antoshechkin I."/>
            <person name="Mortazavi A."/>
            <person name="Wong G."/>
            <person name="Sternberg P.W."/>
        </authorList>
    </citation>
    <scope>NUCLEOTIDE SEQUENCE [LARGE SCALE GENOMIC DNA]</scope>
    <source>
        <strain evidence="1">MT8872</strain>
    </source>
</reference>
<accession>A0A7E4ZSL4</accession>
<reference evidence="2" key="2">
    <citation type="submission" date="2020-10" db="UniProtKB">
        <authorList>
            <consortium name="WormBaseParasite"/>
        </authorList>
    </citation>
    <scope>IDENTIFICATION</scope>
</reference>
<dbReference type="WBParaSite" id="Pan_g15056.t1">
    <property type="protein sequence ID" value="Pan_g15056.t1"/>
    <property type="gene ID" value="Pan_g15056"/>
</dbReference>
<name>A0A7E4ZSL4_PANRE</name>
<evidence type="ECO:0000313" key="2">
    <source>
        <dbReference type="WBParaSite" id="Pan_g15056.t1"/>
    </source>
</evidence>
<organism evidence="1 2">
    <name type="scientific">Panagrellus redivivus</name>
    <name type="common">Microworm</name>
    <dbReference type="NCBI Taxonomy" id="6233"/>
    <lineage>
        <taxon>Eukaryota</taxon>
        <taxon>Metazoa</taxon>
        <taxon>Ecdysozoa</taxon>
        <taxon>Nematoda</taxon>
        <taxon>Chromadorea</taxon>
        <taxon>Rhabditida</taxon>
        <taxon>Tylenchina</taxon>
        <taxon>Panagrolaimomorpha</taxon>
        <taxon>Panagrolaimoidea</taxon>
        <taxon>Panagrolaimidae</taxon>
        <taxon>Panagrellus</taxon>
    </lineage>
</organism>
<dbReference type="Proteomes" id="UP000492821">
    <property type="component" value="Unassembled WGS sequence"/>
</dbReference>
<dbReference type="AlphaFoldDB" id="A0A7E4ZSL4"/>
<evidence type="ECO:0000313" key="1">
    <source>
        <dbReference type="Proteomes" id="UP000492821"/>
    </source>
</evidence>